<feature type="region of interest" description="Disordered" evidence="1">
    <location>
        <begin position="218"/>
        <end position="239"/>
    </location>
</feature>
<dbReference type="EMBL" id="CDMZ01005332">
    <property type="protein sequence ID" value="CEM52675.1"/>
    <property type="molecule type" value="Genomic_DNA"/>
</dbReference>
<evidence type="ECO:0000313" key="3">
    <source>
        <dbReference type="EMBL" id="CEM52675.1"/>
    </source>
</evidence>
<dbReference type="SUPFAM" id="SSF51713">
    <property type="entry name" value="tRNA-guanine transglycosylase"/>
    <property type="match status" value="1"/>
</dbReference>
<feature type="region of interest" description="Disordered" evidence="1">
    <location>
        <begin position="252"/>
        <end position="307"/>
    </location>
</feature>
<feature type="region of interest" description="Disordered" evidence="1">
    <location>
        <begin position="480"/>
        <end position="526"/>
    </location>
</feature>
<organism evidence="3">
    <name type="scientific">Chromera velia CCMP2878</name>
    <dbReference type="NCBI Taxonomy" id="1169474"/>
    <lineage>
        <taxon>Eukaryota</taxon>
        <taxon>Sar</taxon>
        <taxon>Alveolata</taxon>
        <taxon>Colpodellida</taxon>
        <taxon>Chromeraceae</taxon>
        <taxon>Chromera</taxon>
    </lineage>
</organism>
<feature type="compositionally biased region" description="Low complexity" evidence="1">
    <location>
        <begin position="126"/>
        <end position="136"/>
    </location>
</feature>
<feature type="compositionally biased region" description="Basic and acidic residues" evidence="1">
    <location>
        <begin position="100"/>
        <end position="116"/>
    </location>
</feature>
<proteinExistence type="predicted"/>
<dbReference type="InterPro" id="IPR002616">
    <property type="entry name" value="tRNA_ribo_trans-like"/>
</dbReference>
<feature type="compositionally biased region" description="Low complexity" evidence="1">
    <location>
        <begin position="574"/>
        <end position="595"/>
    </location>
</feature>
<feature type="domain" description="tRNA-guanine(15) transglycosylase-like" evidence="2">
    <location>
        <begin position="663"/>
        <end position="710"/>
    </location>
</feature>
<evidence type="ECO:0000256" key="1">
    <source>
        <dbReference type="SAM" id="MobiDB-lite"/>
    </source>
</evidence>
<dbReference type="PANTHER" id="PTHR46064">
    <property type="entry name" value="QUEUINE TRNA-RIBOSYLTRANSFERASE ACCESSORY SUBUNIT 2"/>
    <property type="match status" value="1"/>
</dbReference>
<dbReference type="Pfam" id="PF01702">
    <property type="entry name" value="TGT"/>
    <property type="match status" value="1"/>
</dbReference>
<dbReference type="InterPro" id="IPR036511">
    <property type="entry name" value="TGT-like_sf"/>
</dbReference>
<feature type="region of interest" description="Disordered" evidence="1">
    <location>
        <begin position="90"/>
        <end position="136"/>
    </location>
</feature>
<dbReference type="VEuPathDB" id="CryptoDB:Cvel_1897"/>
<accession>A0A0G4I6K7</accession>
<feature type="compositionally biased region" description="Low complexity" evidence="1">
    <location>
        <begin position="480"/>
        <end position="495"/>
    </location>
</feature>
<protein>
    <recommendedName>
        <fullName evidence="2">tRNA-guanine(15) transglycosylase-like domain-containing protein</fullName>
    </recommendedName>
</protein>
<dbReference type="AlphaFoldDB" id="A0A0G4I6K7"/>
<dbReference type="Gene3D" id="3.20.20.105">
    <property type="entry name" value="Queuine tRNA-ribosyltransferase-like"/>
    <property type="match status" value="1"/>
</dbReference>
<name>A0A0G4I6K7_9ALVE</name>
<evidence type="ECO:0000259" key="2">
    <source>
        <dbReference type="Pfam" id="PF01702"/>
    </source>
</evidence>
<dbReference type="GO" id="GO:0006400">
    <property type="term" value="P:tRNA modification"/>
    <property type="evidence" value="ECO:0007669"/>
    <property type="project" value="InterPro"/>
</dbReference>
<sequence length="736" mass="78230">MKEGTMEAEGEPKPVFEVLGRSADGSRTGIRRGRILGTFETPGMVVGTQRGVLSLLTPSERRGILDSSFLSIPFGDMMLRKDLIASACRSSSQEATVATERADERSRASPADEERGGGGSEEMATAPPSSSSSASAVTCNKGKSVMLSGDAKEFFGLHGCLTLMHFANPFDTESVTGGEKTLKVNTSEGRRPISTSDFCETLTEYRPDFAVCMAEEVAEEGPGGGRPVPSKKARRSVETAPKSFLQVWEHLTKPPPSQSASPPSGEKAKEKEQTEGEEPPAKNETSGNPQHKQKANEAGEGANASSLSAAKHTLHILANIQGGGCPASRKAAVERYVAALRHFPLASSCCRPLLKPSAGRLRAPLRLGFGGFVLGGIESSGKFRCRWNAMRAVMAALELCGRGGGLNGKETAGGKGAKKEDEGVAETLGDLPTFVTMEGRPGELLQAIWAGVDVIDCRLPLLLADQGYAVGFFPLPPAPGASGSPPCRPGASGRPDTATATVREEGGVEVSGQADTEEEAERKRKRPRIEFPLPLSSWTSRKMVKELPLPEADVQSGSRTGTDMALTHALVSTSSSGSSSLSGGGPAAASPSLSAGDTSLVERMLACFPQEDSREDEERLLRIFSSEDPQIEKACNHIPLVSLADSSQASNFEGLSNWSPVVHSRSYLVHLWQCQEMTANSLLFQHNLFALQAFLRGLRAAMEVRRVAQLSLWHLERAASSYGEEKCGGVPVQLPQ</sequence>
<feature type="region of interest" description="Disordered" evidence="1">
    <location>
        <begin position="573"/>
        <end position="595"/>
    </location>
</feature>
<reference evidence="3" key="1">
    <citation type="submission" date="2014-11" db="EMBL/GenBank/DDBJ databases">
        <authorList>
            <person name="Otto D Thomas"/>
            <person name="Naeem Raeece"/>
        </authorList>
    </citation>
    <scope>NUCLEOTIDE SEQUENCE</scope>
</reference>
<dbReference type="PANTHER" id="PTHR46064:SF1">
    <property type="entry name" value="QUEUINE TRNA-RIBOSYLTRANSFERASE ACCESSORY SUBUNIT 2"/>
    <property type="match status" value="1"/>
</dbReference>
<gene>
    <name evidence="3" type="ORF">Cvel_1897</name>
</gene>
<dbReference type="InterPro" id="IPR050852">
    <property type="entry name" value="Queuine_tRNA-ribosyltrfase"/>
</dbReference>